<proteinExistence type="predicted"/>
<dbReference type="AlphaFoldDB" id="A0A109UYQ3"/>
<gene>
    <name evidence="3" type="ORF">AW171_hschr31987</name>
</gene>
<dbReference type="PANTHER" id="PTHR21032">
    <property type="entry name" value="G PATCH DOMAIN-CONTAINING PROTEIN 11"/>
    <property type="match status" value="1"/>
</dbReference>
<evidence type="ECO:0000256" key="1">
    <source>
        <dbReference type="SAM" id="MobiDB-lite"/>
    </source>
</evidence>
<dbReference type="InterPro" id="IPR039249">
    <property type="entry name" value="GPATCH11"/>
</dbReference>
<dbReference type="RefSeq" id="XP_017987112.1">
    <property type="nucleotide sequence ID" value="XM_018131000.1"/>
</dbReference>
<dbReference type="Pfam" id="PF13821">
    <property type="entry name" value="DUF4187"/>
    <property type="match status" value="1"/>
</dbReference>
<dbReference type="Pfam" id="PF01585">
    <property type="entry name" value="G-patch"/>
    <property type="match status" value="1"/>
</dbReference>
<keyword evidence="4" id="KW-1185">Reference proteome</keyword>
<feature type="region of interest" description="Disordered" evidence="1">
    <location>
        <begin position="1"/>
        <end position="28"/>
    </location>
</feature>
<dbReference type="InterPro" id="IPR000467">
    <property type="entry name" value="G_patch_dom"/>
</dbReference>
<protein>
    <submittedName>
        <fullName evidence="3">HCL035Cp</fullName>
    </submittedName>
</protein>
<name>A0A109UYQ3_9SACH</name>
<reference evidence="3 4" key="1">
    <citation type="submission" date="2016-01" db="EMBL/GenBank/DDBJ databases">
        <title>Genome sequence of the yeast Holleya sinecauda.</title>
        <authorList>
            <person name="Dietrich F.S."/>
        </authorList>
    </citation>
    <scope>NUCLEOTIDE SEQUENCE [LARGE SCALE GENOMIC DNA]</scope>
    <source>
        <strain evidence="3 4">ATCC 58844</strain>
    </source>
</reference>
<dbReference type="GO" id="GO:0003676">
    <property type="term" value="F:nucleic acid binding"/>
    <property type="evidence" value="ECO:0007669"/>
    <property type="project" value="InterPro"/>
</dbReference>
<sequence>MSKRTRKALGFATDSSEDESHDFSIRHRRPKILQPPVLDIKALGELSAKSCSIRSPGVADNEDDSTILDVEEQLEDANQDEFELGIKANSNEGNEYAKLMPKGYKMLTKMGYKLGNSLGAQPEANNTTLKVQGQTTRQGIKLHSTYPNPESFAVDSAEFRDWSQQANSSKRKDAIFMKMQKLAFQMSGDADLLTEHPDPRDFNVLWRSYIVKLLQRTNPSHSEHKESELNPPSGDEELALFEELGIDEKISQLHNYLRVELRYCFYCGAKYADDEDLYLHCPGFKEEDHQ</sequence>
<dbReference type="OrthoDB" id="786951at2759"/>
<evidence type="ECO:0000259" key="2">
    <source>
        <dbReference type="PROSITE" id="PS50174"/>
    </source>
</evidence>
<dbReference type="SMART" id="SM01173">
    <property type="entry name" value="DUF4187"/>
    <property type="match status" value="1"/>
</dbReference>
<accession>A0A109UYQ3</accession>
<organism evidence="3 4">
    <name type="scientific">Eremothecium sinecaudum</name>
    <dbReference type="NCBI Taxonomy" id="45286"/>
    <lineage>
        <taxon>Eukaryota</taxon>
        <taxon>Fungi</taxon>
        <taxon>Dikarya</taxon>
        <taxon>Ascomycota</taxon>
        <taxon>Saccharomycotina</taxon>
        <taxon>Saccharomycetes</taxon>
        <taxon>Saccharomycetales</taxon>
        <taxon>Saccharomycetaceae</taxon>
        <taxon>Eremothecium</taxon>
    </lineage>
</organism>
<dbReference type="GO" id="GO:0000776">
    <property type="term" value="C:kinetochore"/>
    <property type="evidence" value="ECO:0007669"/>
    <property type="project" value="TreeGrafter"/>
</dbReference>
<dbReference type="GeneID" id="28723350"/>
<dbReference type="InterPro" id="IPR025239">
    <property type="entry name" value="DUF4187"/>
</dbReference>
<evidence type="ECO:0000313" key="4">
    <source>
        <dbReference type="Proteomes" id="UP000243052"/>
    </source>
</evidence>
<feature type="domain" description="G-patch" evidence="2">
    <location>
        <begin position="99"/>
        <end position="145"/>
    </location>
</feature>
<dbReference type="Proteomes" id="UP000243052">
    <property type="component" value="Chromosome iii"/>
</dbReference>
<evidence type="ECO:0000313" key="3">
    <source>
        <dbReference type="EMBL" id="AMD20116.1"/>
    </source>
</evidence>
<dbReference type="PANTHER" id="PTHR21032:SF0">
    <property type="entry name" value="G PATCH DOMAIN-CONTAINING PROTEIN 11"/>
    <property type="match status" value="1"/>
</dbReference>
<dbReference type="PROSITE" id="PS50174">
    <property type="entry name" value="G_PATCH"/>
    <property type="match status" value="1"/>
</dbReference>
<dbReference type="EMBL" id="CP014243">
    <property type="protein sequence ID" value="AMD20116.1"/>
    <property type="molecule type" value="Genomic_DNA"/>
</dbReference>